<name>A0AA50H7L7_9HYPH</name>
<dbReference type="Proteomes" id="UP001234585">
    <property type="component" value="Chromosome"/>
</dbReference>
<comment type="subcellular location">
    <subcellularLocation>
        <location evidence="1">Membrane</location>
        <topology evidence="1">Multi-pass membrane protein</topology>
    </subcellularLocation>
</comment>
<keyword evidence="7" id="KW-1185">Reference proteome</keyword>
<dbReference type="PANTHER" id="PTHR32322">
    <property type="entry name" value="INNER MEMBRANE TRANSPORTER"/>
    <property type="match status" value="1"/>
</dbReference>
<dbReference type="GO" id="GO:0016020">
    <property type="term" value="C:membrane"/>
    <property type="evidence" value="ECO:0007669"/>
    <property type="project" value="UniProtKB-SubCell"/>
</dbReference>
<accession>A0AA50H7L7</accession>
<dbReference type="Pfam" id="PF00892">
    <property type="entry name" value="EamA"/>
    <property type="match status" value="2"/>
</dbReference>
<dbReference type="RefSeq" id="WP_134651141.1">
    <property type="nucleotide sequence ID" value="NZ_CP132302.1"/>
</dbReference>
<evidence type="ECO:0000256" key="1">
    <source>
        <dbReference type="ARBA" id="ARBA00004141"/>
    </source>
</evidence>
<feature type="domain" description="EamA" evidence="5">
    <location>
        <begin position="166"/>
        <end position="299"/>
    </location>
</feature>
<evidence type="ECO:0000313" key="6">
    <source>
        <dbReference type="EMBL" id="WLR98162.1"/>
    </source>
</evidence>
<evidence type="ECO:0000256" key="2">
    <source>
        <dbReference type="ARBA" id="ARBA00022692"/>
    </source>
</evidence>
<organism evidence="6 7">
    <name type="scientific">Shinella sumterensis</name>
    <dbReference type="NCBI Taxonomy" id="1967501"/>
    <lineage>
        <taxon>Bacteria</taxon>
        <taxon>Pseudomonadati</taxon>
        <taxon>Pseudomonadota</taxon>
        <taxon>Alphaproteobacteria</taxon>
        <taxon>Hyphomicrobiales</taxon>
        <taxon>Rhizobiaceae</taxon>
        <taxon>Shinella</taxon>
    </lineage>
</organism>
<keyword evidence="2" id="KW-0812">Transmembrane</keyword>
<dbReference type="PANTHER" id="PTHR32322:SF9">
    <property type="entry name" value="AMINO-ACID METABOLITE EFFLUX PUMP-RELATED"/>
    <property type="match status" value="1"/>
</dbReference>
<reference evidence="6 7" key="1">
    <citation type="submission" date="2023-08" db="EMBL/GenBank/DDBJ databases">
        <title>Pathogen: clinical or host-associated sample.</title>
        <authorList>
            <person name="Hergert J."/>
            <person name="Casey R."/>
            <person name="Wagner J."/>
            <person name="Young E.L."/>
            <person name="Oakeson K.F."/>
        </authorList>
    </citation>
    <scope>NUCLEOTIDE SEQUENCE [LARGE SCALE GENOMIC DNA]</scope>
    <source>
        <strain evidence="6 7">1760953</strain>
    </source>
</reference>
<proteinExistence type="predicted"/>
<dbReference type="InterPro" id="IPR000620">
    <property type="entry name" value="EamA_dom"/>
</dbReference>
<evidence type="ECO:0000259" key="5">
    <source>
        <dbReference type="Pfam" id="PF00892"/>
    </source>
</evidence>
<dbReference type="SUPFAM" id="SSF103481">
    <property type="entry name" value="Multidrug resistance efflux transporter EmrE"/>
    <property type="match status" value="2"/>
</dbReference>
<keyword evidence="4" id="KW-0472">Membrane</keyword>
<sequence>MAQQASTASTRMSAATWGLLSLLGLIWGGSFFFARVAVPYVPPATLVLLRVAIAAVALHIYIAGRFSIYATLRARWRSFLLLGLINNAVPHMLIFLGQTQIGAGLASILNATTPIFTVLIANRMTADEKLSPAKIAGCLIGLAGTAVLIGPRALAPFTGDSGPPLWAVVLPVLAAVSYGFAATYGKRFRGTAPPVIAAGQLTASTLLMLPVSLALDAPWQLPLPPTGAILAVLALALLSTAYGYILFFRIMAAAGATNTSLVTLLVPPSAILLGAVFLGERLTPLGMLGMALVLLGLVVLDGRLLARFPKR</sequence>
<dbReference type="EMBL" id="CP132302">
    <property type="protein sequence ID" value="WLR98162.1"/>
    <property type="molecule type" value="Genomic_DNA"/>
</dbReference>
<keyword evidence="3" id="KW-1133">Transmembrane helix</keyword>
<protein>
    <submittedName>
        <fullName evidence="6">DMT family transporter</fullName>
    </submittedName>
</protein>
<feature type="domain" description="EamA" evidence="5">
    <location>
        <begin position="20"/>
        <end position="149"/>
    </location>
</feature>
<dbReference type="InterPro" id="IPR050638">
    <property type="entry name" value="AA-Vitamin_Transporters"/>
</dbReference>
<evidence type="ECO:0000256" key="3">
    <source>
        <dbReference type="ARBA" id="ARBA00022989"/>
    </source>
</evidence>
<evidence type="ECO:0000313" key="7">
    <source>
        <dbReference type="Proteomes" id="UP001234585"/>
    </source>
</evidence>
<evidence type="ECO:0000256" key="4">
    <source>
        <dbReference type="ARBA" id="ARBA00023136"/>
    </source>
</evidence>
<dbReference type="InterPro" id="IPR037185">
    <property type="entry name" value="EmrE-like"/>
</dbReference>
<gene>
    <name evidence="6" type="ORF">Q9313_03780</name>
</gene>
<dbReference type="AlphaFoldDB" id="A0AA50H7L7"/>